<evidence type="ECO:0000256" key="4">
    <source>
        <dbReference type="ARBA" id="ARBA00022989"/>
    </source>
</evidence>
<dbReference type="InterPro" id="IPR006214">
    <property type="entry name" value="Bax_inhibitor_1-related"/>
</dbReference>
<comment type="caution">
    <text evidence="7">The sequence shown here is derived from an EMBL/GenBank/DDBJ whole genome shotgun (WGS) entry which is preliminary data.</text>
</comment>
<keyword evidence="8" id="KW-1185">Reference proteome</keyword>
<name>A0A495RD04_9GAMM</name>
<protein>
    <recommendedName>
        <fullName evidence="9">Modulator of FtsH protease</fullName>
    </recommendedName>
</protein>
<feature type="transmembrane region" description="Helical" evidence="6">
    <location>
        <begin position="99"/>
        <end position="117"/>
    </location>
</feature>
<comment type="similarity">
    <text evidence="2 6">Belongs to the BI1 family.</text>
</comment>
<comment type="subcellular location">
    <subcellularLocation>
        <location evidence="1">Membrane</location>
        <topology evidence="1">Multi-pass membrane protein</topology>
    </subcellularLocation>
</comment>
<reference evidence="7 8" key="1">
    <citation type="submission" date="2018-10" db="EMBL/GenBank/DDBJ databases">
        <title>Genomic Encyclopedia of Type Strains, Phase IV (KMG-IV): sequencing the most valuable type-strain genomes for metagenomic binning, comparative biology and taxonomic classification.</title>
        <authorList>
            <person name="Goeker M."/>
        </authorList>
    </citation>
    <scope>NUCLEOTIDE SEQUENCE [LARGE SCALE GENOMIC DNA]</scope>
    <source>
        <strain evidence="7 8">DSM 22228</strain>
    </source>
</reference>
<evidence type="ECO:0000256" key="6">
    <source>
        <dbReference type="RuleBase" id="RU004379"/>
    </source>
</evidence>
<feature type="transmembrane region" description="Helical" evidence="6">
    <location>
        <begin position="25"/>
        <end position="44"/>
    </location>
</feature>
<dbReference type="RefSeq" id="WP_121145253.1">
    <property type="nucleotide sequence ID" value="NZ_RBWY01000003.1"/>
</dbReference>
<dbReference type="GO" id="GO:0005886">
    <property type="term" value="C:plasma membrane"/>
    <property type="evidence" value="ECO:0007669"/>
    <property type="project" value="TreeGrafter"/>
</dbReference>
<evidence type="ECO:0000313" key="7">
    <source>
        <dbReference type="EMBL" id="RKS85094.1"/>
    </source>
</evidence>
<dbReference type="Pfam" id="PF01027">
    <property type="entry name" value="Bax1-I"/>
    <property type="match status" value="1"/>
</dbReference>
<keyword evidence="4 6" id="KW-1133">Transmembrane helix</keyword>
<dbReference type="Proteomes" id="UP000278542">
    <property type="component" value="Unassembled WGS sequence"/>
</dbReference>
<proteinExistence type="inferred from homology"/>
<dbReference type="PANTHER" id="PTHR23291">
    <property type="entry name" value="BAX INHIBITOR-RELATED"/>
    <property type="match status" value="1"/>
</dbReference>
<evidence type="ECO:0000256" key="2">
    <source>
        <dbReference type="ARBA" id="ARBA00010350"/>
    </source>
</evidence>
<accession>A0A495RD04</accession>
<sequence length="244" mass="27054">MNNYSPNGSIIEQAGSRVQTYMSHVYGWMTVGLLLTGFVAWYASTSVPIMRLLFSVNEYGYITSLSVLSWVLIAAQLGLVFVLSGMINRLSGSAATSIFMLYSALSGLTLTSIFIMYTASSIMSVFFISAGMFAALAFYGYTTKRDLSGLGRFLFMGLIGIVIASLVNIFMQSTPLMWAITYIGVFVFAGLTAYDTQKLKAFGEQLPTDDQNAFRRYAIFGALTLYLDFINLFLMLLRIFGERR</sequence>
<dbReference type="CDD" id="cd10432">
    <property type="entry name" value="BI-1-like_bacterial"/>
    <property type="match status" value="1"/>
</dbReference>
<gene>
    <name evidence="7" type="ORF">DES39_1603</name>
</gene>
<feature type="transmembrane region" description="Helical" evidence="6">
    <location>
        <begin position="64"/>
        <end position="87"/>
    </location>
</feature>
<organism evidence="7 8">
    <name type="scientific">Orbus hercynius</name>
    <dbReference type="NCBI Taxonomy" id="593135"/>
    <lineage>
        <taxon>Bacteria</taxon>
        <taxon>Pseudomonadati</taxon>
        <taxon>Pseudomonadota</taxon>
        <taxon>Gammaproteobacteria</taxon>
        <taxon>Orbales</taxon>
        <taxon>Orbaceae</taxon>
        <taxon>Orbus</taxon>
    </lineage>
</organism>
<feature type="transmembrane region" description="Helical" evidence="6">
    <location>
        <begin position="177"/>
        <end position="196"/>
    </location>
</feature>
<dbReference type="PANTHER" id="PTHR23291:SF50">
    <property type="entry name" value="PROTEIN LIFEGUARD 4"/>
    <property type="match status" value="1"/>
</dbReference>
<keyword evidence="5 6" id="KW-0472">Membrane</keyword>
<feature type="transmembrane region" description="Helical" evidence="6">
    <location>
        <begin position="153"/>
        <end position="171"/>
    </location>
</feature>
<evidence type="ECO:0000256" key="1">
    <source>
        <dbReference type="ARBA" id="ARBA00004141"/>
    </source>
</evidence>
<evidence type="ECO:0000256" key="5">
    <source>
        <dbReference type="ARBA" id="ARBA00023136"/>
    </source>
</evidence>
<dbReference type="AlphaFoldDB" id="A0A495RD04"/>
<evidence type="ECO:0000256" key="3">
    <source>
        <dbReference type="ARBA" id="ARBA00022692"/>
    </source>
</evidence>
<evidence type="ECO:0000313" key="8">
    <source>
        <dbReference type="Proteomes" id="UP000278542"/>
    </source>
</evidence>
<dbReference type="EMBL" id="RBWY01000003">
    <property type="protein sequence ID" value="RKS85094.1"/>
    <property type="molecule type" value="Genomic_DNA"/>
</dbReference>
<dbReference type="OrthoDB" id="9793828at2"/>
<feature type="transmembrane region" description="Helical" evidence="6">
    <location>
        <begin position="217"/>
        <end position="240"/>
    </location>
</feature>
<keyword evidence="3 6" id="KW-0812">Transmembrane</keyword>
<feature type="transmembrane region" description="Helical" evidence="6">
    <location>
        <begin position="123"/>
        <end position="141"/>
    </location>
</feature>
<evidence type="ECO:0008006" key="9">
    <source>
        <dbReference type="Google" id="ProtNLM"/>
    </source>
</evidence>